<organism evidence="1">
    <name type="scientific">Arundo donax</name>
    <name type="common">Giant reed</name>
    <name type="synonym">Donax arundinaceus</name>
    <dbReference type="NCBI Taxonomy" id="35708"/>
    <lineage>
        <taxon>Eukaryota</taxon>
        <taxon>Viridiplantae</taxon>
        <taxon>Streptophyta</taxon>
        <taxon>Embryophyta</taxon>
        <taxon>Tracheophyta</taxon>
        <taxon>Spermatophyta</taxon>
        <taxon>Magnoliopsida</taxon>
        <taxon>Liliopsida</taxon>
        <taxon>Poales</taxon>
        <taxon>Poaceae</taxon>
        <taxon>PACMAD clade</taxon>
        <taxon>Arundinoideae</taxon>
        <taxon>Arundineae</taxon>
        <taxon>Arundo</taxon>
    </lineage>
</organism>
<reference evidence="1" key="2">
    <citation type="journal article" date="2015" name="Data Brief">
        <title>Shoot transcriptome of the giant reed, Arundo donax.</title>
        <authorList>
            <person name="Barrero R.A."/>
            <person name="Guerrero F.D."/>
            <person name="Moolhuijzen P."/>
            <person name="Goolsby J.A."/>
            <person name="Tidwell J."/>
            <person name="Bellgard S.E."/>
            <person name="Bellgard M.I."/>
        </authorList>
    </citation>
    <scope>NUCLEOTIDE SEQUENCE</scope>
    <source>
        <tissue evidence="1">Shoot tissue taken approximately 20 cm above the soil surface</tissue>
    </source>
</reference>
<protein>
    <submittedName>
        <fullName evidence="1">Uncharacterized protein</fullName>
    </submittedName>
</protein>
<dbReference type="EMBL" id="GBRH01207039">
    <property type="protein sequence ID" value="JAD90856.1"/>
    <property type="molecule type" value="Transcribed_RNA"/>
</dbReference>
<name>A0A0A9DSS3_ARUDO</name>
<sequence>MFDIESLSMSLWTTFMLSRVSLVQFTGTKTRKAKIVIGTNILSPVRYILRYTTESSPAWLINSSWGILRAAGIQFKNFKYDLASKLTNFCTAAPEKIGLSLMPLRYHFGK</sequence>
<evidence type="ECO:0000313" key="1">
    <source>
        <dbReference type="EMBL" id="JAD90856.1"/>
    </source>
</evidence>
<proteinExistence type="predicted"/>
<reference evidence="1" key="1">
    <citation type="submission" date="2014-09" db="EMBL/GenBank/DDBJ databases">
        <authorList>
            <person name="Magalhaes I.L.F."/>
            <person name="Oliveira U."/>
            <person name="Santos F.R."/>
            <person name="Vidigal T.H.D.A."/>
            <person name="Brescovit A.D."/>
            <person name="Santos A.J."/>
        </authorList>
    </citation>
    <scope>NUCLEOTIDE SEQUENCE</scope>
    <source>
        <tissue evidence="1">Shoot tissue taken approximately 20 cm above the soil surface</tissue>
    </source>
</reference>
<dbReference type="AlphaFoldDB" id="A0A0A9DSS3"/>
<accession>A0A0A9DSS3</accession>